<evidence type="ECO:0000313" key="3">
    <source>
        <dbReference type="Proteomes" id="UP000585474"/>
    </source>
</evidence>
<name>A0A7J0DB37_9ERIC</name>
<feature type="region of interest" description="Disordered" evidence="1">
    <location>
        <begin position="1"/>
        <end position="27"/>
    </location>
</feature>
<dbReference type="OrthoDB" id="10493076at2759"/>
<evidence type="ECO:0000256" key="1">
    <source>
        <dbReference type="SAM" id="MobiDB-lite"/>
    </source>
</evidence>
<protein>
    <submittedName>
        <fullName evidence="2">Uncharacterized protein</fullName>
    </submittedName>
</protein>
<dbReference type="AlphaFoldDB" id="A0A7J0DB37"/>
<accession>A0A7J0DB37</accession>
<proteinExistence type="predicted"/>
<keyword evidence="3" id="KW-1185">Reference proteome</keyword>
<organism evidence="2 3">
    <name type="scientific">Actinidia rufa</name>
    <dbReference type="NCBI Taxonomy" id="165716"/>
    <lineage>
        <taxon>Eukaryota</taxon>
        <taxon>Viridiplantae</taxon>
        <taxon>Streptophyta</taxon>
        <taxon>Embryophyta</taxon>
        <taxon>Tracheophyta</taxon>
        <taxon>Spermatophyta</taxon>
        <taxon>Magnoliopsida</taxon>
        <taxon>eudicotyledons</taxon>
        <taxon>Gunneridae</taxon>
        <taxon>Pentapetalae</taxon>
        <taxon>asterids</taxon>
        <taxon>Ericales</taxon>
        <taxon>Actinidiaceae</taxon>
        <taxon>Actinidia</taxon>
    </lineage>
</organism>
<evidence type="ECO:0000313" key="2">
    <source>
        <dbReference type="EMBL" id="GFS31430.1"/>
    </source>
</evidence>
<dbReference type="EMBL" id="BJWL01000145">
    <property type="protein sequence ID" value="GFS31430.1"/>
    <property type="molecule type" value="Genomic_DNA"/>
</dbReference>
<sequence length="122" mass="12921">MSGRTDLGSAPDQLAKQDGLGLTSGGSGGCNFDRPSVAMYNLGDVKPGSGMGLGFDGYSRVWTGVFMEGGGPYSVWWNIGEGGSRARSRNWPMNGGMAMKTPRVTSDHDLMKWMAEHASAKV</sequence>
<dbReference type="Proteomes" id="UP000585474">
    <property type="component" value="Unassembled WGS sequence"/>
</dbReference>
<gene>
    <name evidence="2" type="ORF">Acr_00g0017240</name>
</gene>
<dbReference type="PROSITE" id="PS51257">
    <property type="entry name" value="PROKAR_LIPOPROTEIN"/>
    <property type="match status" value="1"/>
</dbReference>
<comment type="caution">
    <text evidence="2">The sequence shown here is derived from an EMBL/GenBank/DDBJ whole genome shotgun (WGS) entry which is preliminary data.</text>
</comment>
<reference evidence="3" key="1">
    <citation type="submission" date="2019-07" db="EMBL/GenBank/DDBJ databases">
        <title>De Novo Assembly of kiwifruit Actinidia rufa.</title>
        <authorList>
            <person name="Sugita-Konishi S."/>
            <person name="Sato K."/>
            <person name="Mori E."/>
            <person name="Abe Y."/>
            <person name="Kisaki G."/>
            <person name="Hamano K."/>
            <person name="Suezawa K."/>
            <person name="Otani M."/>
            <person name="Fukuda T."/>
            <person name="Manabe T."/>
            <person name="Gomi K."/>
            <person name="Tabuchi M."/>
            <person name="Akimitsu K."/>
            <person name="Kataoka I."/>
        </authorList>
    </citation>
    <scope>NUCLEOTIDE SEQUENCE [LARGE SCALE GENOMIC DNA]</scope>
    <source>
        <strain evidence="3">cv. Fuchu</strain>
    </source>
</reference>